<evidence type="ECO:0000259" key="4">
    <source>
        <dbReference type="Pfam" id="PF25137"/>
    </source>
</evidence>
<gene>
    <name evidence="5" type="ordered locus">TREAZ_1381</name>
</gene>
<protein>
    <submittedName>
        <fullName evidence="5">NADH-dependent butanol dehydrogenase A</fullName>
        <ecNumber evidence="5">1.1.1.-</ecNumber>
    </submittedName>
</protein>
<dbReference type="CDD" id="cd08187">
    <property type="entry name" value="BDH"/>
    <property type="match status" value="1"/>
</dbReference>
<evidence type="ECO:0000256" key="1">
    <source>
        <dbReference type="ARBA" id="ARBA00007358"/>
    </source>
</evidence>
<evidence type="ECO:0000256" key="2">
    <source>
        <dbReference type="ARBA" id="ARBA00023002"/>
    </source>
</evidence>
<reference evidence="5 6" key="2">
    <citation type="journal article" date="2011" name="ISME J.">
        <title>RNA-seq reveals cooperative metabolic interactions between two termite-gut spirochete species in co-culture.</title>
        <authorList>
            <person name="Rosenthal A.Z."/>
            <person name="Matson E.G."/>
            <person name="Eldar A."/>
            <person name="Leadbetter J.R."/>
        </authorList>
    </citation>
    <scope>NUCLEOTIDE SEQUENCE [LARGE SCALE GENOMIC DNA]</scope>
    <source>
        <strain evidence="6">ATCC BAA-888 / DSM 13862 / ZAS-9</strain>
    </source>
</reference>
<name>F5YFC3_LEAAZ</name>
<keyword evidence="2 5" id="KW-0560">Oxidoreductase</keyword>
<dbReference type="KEGG" id="taz:TREAZ_1381"/>
<dbReference type="STRING" id="545695.TREAZ_1381"/>
<dbReference type="Proteomes" id="UP000009222">
    <property type="component" value="Chromosome"/>
</dbReference>
<keyword evidence="6" id="KW-1185">Reference proteome</keyword>
<dbReference type="Pfam" id="PF00465">
    <property type="entry name" value="Fe-ADH"/>
    <property type="match status" value="1"/>
</dbReference>
<feature type="domain" description="Alcohol dehydrogenase iron-type/glycerol dehydrogenase GldA" evidence="3">
    <location>
        <begin position="13"/>
        <end position="181"/>
    </location>
</feature>
<dbReference type="PANTHER" id="PTHR43633">
    <property type="entry name" value="ALCOHOL DEHYDROGENASE YQHD"/>
    <property type="match status" value="1"/>
</dbReference>
<dbReference type="Gene3D" id="3.40.50.1970">
    <property type="match status" value="1"/>
</dbReference>
<dbReference type="RefSeq" id="WP_015710622.1">
    <property type="nucleotide sequence ID" value="NC_015577.1"/>
</dbReference>
<comment type="similarity">
    <text evidence="1">Belongs to the iron-containing alcohol dehydrogenase family.</text>
</comment>
<dbReference type="SUPFAM" id="SSF56796">
    <property type="entry name" value="Dehydroquinate synthase-like"/>
    <property type="match status" value="1"/>
</dbReference>
<dbReference type="InterPro" id="IPR056798">
    <property type="entry name" value="ADH_Fe_C"/>
</dbReference>
<dbReference type="Gene3D" id="1.20.1090.10">
    <property type="entry name" value="Dehydroquinate synthase-like - alpha domain"/>
    <property type="match status" value="1"/>
</dbReference>
<dbReference type="Pfam" id="PF25137">
    <property type="entry name" value="ADH_Fe_C"/>
    <property type="match status" value="1"/>
</dbReference>
<dbReference type="GO" id="GO:1990362">
    <property type="term" value="F:butanol dehydrogenase (NAD+) activity"/>
    <property type="evidence" value="ECO:0007669"/>
    <property type="project" value="InterPro"/>
</dbReference>
<dbReference type="GO" id="GO:0046872">
    <property type="term" value="F:metal ion binding"/>
    <property type="evidence" value="ECO:0007669"/>
    <property type="project" value="InterPro"/>
</dbReference>
<dbReference type="EMBL" id="CP001841">
    <property type="protein sequence ID" value="AEF80108.1"/>
    <property type="molecule type" value="Genomic_DNA"/>
</dbReference>
<reference evidence="6" key="1">
    <citation type="submission" date="2009-12" db="EMBL/GenBank/DDBJ databases">
        <title>Complete sequence of Treponema azotonutricium strain ZAS-9.</title>
        <authorList>
            <person name="Tetu S.G."/>
            <person name="Matson E."/>
            <person name="Ren Q."/>
            <person name="Seshadri R."/>
            <person name="Elbourne L."/>
            <person name="Hassan K.A."/>
            <person name="Durkin A."/>
            <person name="Radune D."/>
            <person name="Mohamoud Y."/>
            <person name="Shay R."/>
            <person name="Jin S."/>
            <person name="Zhang X."/>
            <person name="Lucey K."/>
            <person name="Ballor N.R."/>
            <person name="Ottesen E."/>
            <person name="Rosenthal R."/>
            <person name="Allen A."/>
            <person name="Leadbetter J.R."/>
            <person name="Paulsen I.T."/>
        </authorList>
    </citation>
    <scope>NUCLEOTIDE SEQUENCE [LARGE SCALE GENOMIC DNA]</scope>
    <source>
        <strain evidence="6">ATCC BAA-888 / DSM 13862 / ZAS-9</strain>
    </source>
</reference>
<dbReference type="InterPro" id="IPR044731">
    <property type="entry name" value="BDH-like"/>
</dbReference>
<dbReference type="InterPro" id="IPR001670">
    <property type="entry name" value="ADH_Fe/GldA"/>
</dbReference>
<dbReference type="GO" id="GO:1990002">
    <property type="term" value="F:methylglyoxal reductase (NADPH) (acetol producing) activity"/>
    <property type="evidence" value="ECO:0007669"/>
    <property type="project" value="TreeGrafter"/>
</dbReference>
<dbReference type="PANTHER" id="PTHR43633:SF1">
    <property type="entry name" value="ALCOHOL DEHYDROGENASE YQHD"/>
    <property type="match status" value="1"/>
</dbReference>
<dbReference type="OrthoDB" id="9801156at2"/>
<dbReference type="AlphaFoldDB" id="F5YFC3"/>
<dbReference type="EC" id="1.1.1.-" evidence="5"/>
<accession>F5YFC3</accession>
<dbReference type="GO" id="GO:0005829">
    <property type="term" value="C:cytosol"/>
    <property type="evidence" value="ECO:0007669"/>
    <property type="project" value="TreeGrafter"/>
</dbReference>
<evidence type="ECO:0000313" key="5">
    <source>
        <dbReference type="EMBL" id="AEF80108.1"/>
    </source>
</evidence>
<organism evidence="5 6">
    <name type="scientific">Leadbettera azotonutricia (strain ATCC BAA-888 / DSM 13862 / ZAS-9)</name>
    <name type="common">Treponema azotonutricium</name>
    <dbReference type="NCBI Taxonomy" id="545695"/>
    <lineage>
        <taxon>Bacteria</taxon>
        <taxon>Pseudomonadati</taxon>
        <taxon>Spirochaetota</taxon>
        <taxon>Spirochaetia</taxon>
        <taxon>Spirochaetales</taxon>
        <taxon>Breznakiellaceae</taxon>
        <taxon>Leadbettera</taxon>
    </lineage>
</organism>
<dbReference type="HOGENOM" id="CLU_007207_0_4_12"/>
<dbReference type="eggNOG" id="COG1979">
    <property type="taxonomic scope" value="Bacteria"/>
</dbReference>
<evidence type="ECO:0000313" key="6">
    <source>
        <dbReference type="Proteomes" id="UP000009222"/>
    </source>
</evidence>
<feature type="domain" description="Fe-containing alcohol dehydrogenase-like C-terminal" evidence="4">
    <location>
        <begin position="195"/>
        <end position="397"/>
    </location>
</feature>
<dbReference type="GO" id="GO:0008106">
    <property type="term" value="F:alcohol dehydrogenase (NADP+) activity"/>
    <property type="evidence" value="ECO:0007669"/>
    <property type="project" value="TreeGrafter"/>
</dbReference>
<dbReference type="InParanoid" id="F5YFC3"/>
<dbReference type="FunFam" id="3.40.50.1970:FF:000003">
    <property type="entry name" value="Alcohol dehydrogenase, iron-containing"/>
    <property type="match status" value="1"/>
</dbReference>
<sequence length="400" mass="42642">MKTFTNFNINLYTDVLFGKNTELEAAKMVKKHGGSRVLLVYGGGSIKKSGLYDRVAGALKAASLPFAELGGVQPNPRRSLVEKGIKTAQDEKTDFVLAIGGGSAIDTAKAIALALANSGEYWKFYQGAPAEKMAPVGTIHTIAAAGSETSRSSVIVDDLGTGRKMSVNLDPCRPVFAIMNPELTYTVSTYQTGAGAADILAHTVSRYFFKDSPVCHLGDEFAEGLMRNVVRFGPLAIANPADYEARAELMLSASYSHNDLMGIGRSGPRGGEHALESQISGHYDTAHGAGLAAVMPAWLQYIVDNGSPEMIARIAQFGVGVFGVKADLEDPKGTANAGLRAFRDWVKSLGMPLTLKELGIPKADLPQVVKRCMEHNNGKVPGFMELDEKAVTEIFAAIAE</sequence>
<evidence type="ECO:0000259" key="3">
    <source>
        <dbReference type="Pfam" id="PF00465"/>
    </source>
</evidence>
<proteinExistence type="inferred from homology"/>